<dbReference type="Pfam" id="PF20240">
    <property type="entry name" value="DUF6597"/>
    <property type="match status" value="1"/>
</dbReference>
<dbReference type="Pfam" id="PF12833">
    <property type="entry name" value="HTH_18"/>
    <property type="match status" value="1"/>
</dbReference>
<accession>A0A1Y5Y889</accession>
<dbReference type="SMART" id="SM00342">
    <property type="entry name" value="HTH_ARAC"/>
    <property type="match status" value="1"/>
</dbReference>
<dbReference type="AlphaFoldDB" id="A0A1Y5Y889"/>
<dbReference type="InterPro" id="IPR050204">
    <property type="entry name" value="AraC_XylS_family_regulators"/>
</dbReference>
<dbReference type="PROSITE" id="PS01124">
    <property type="entry name" value="HTH_ARAC_FAMILY_2"/>
    <property type="match status" value="1"/>
</dbReference>
<evidence type="ECO:0000256" key="1">
    <source>
        <dbReference type="ARBA" id="ARBA00023015"/>
    </source>
</evidence>
<dbReference type="GO" id="GO:0043565">
    <property type="term" value="F:sequence-specific DNA binding"/>
    <property type="evidence" value="ECO:0007669"/>
    <property type="project" value="InterPro"/>
</dbReference>
<evidence type="ECO:0000256" key="3">
    <source>
        <dbReference type="ARBA" id="ARBA00023163"/>
    </source>
</evidence>
<dbReference type="OrthoDB" id="2559672at2"/>
<evidence type="ECO:0000313" key="5">
    <source>
        <dbReference type="EMBL" id="SMD26987.1"/>
    </source>
</evidence>
<dbReference type="InterPro" id="IPR018060">
    <property type="entry name" value="HTH_AraC"/>
</dbReference>
<dbReference type="GO" id="GO:0003700">
    <property type="term" value="F:DNA-binding transcription factor activity"/>
    <property type="evidence" value="ECO:0007669"/>
    <property type="project" value="InterPro"/>
</dbReference>
<keyword evidence="2" id="KW-0238">DNA-binding</keyword>
<evidence type="ECO:0000256" key="2">
    <source>
        <dbReference type="ARBA" id="ARBA00023125"/>
    </source>
</evidence>
<feature type="domain" description="HTH araC/xylS-type" evidence="4">
    <location>
        <begin position="174"/>
        <end position="259"/>
    </location>
</feature>
<evidence type="ECO:0000313" key="6">
    <source>
        <dbReference type="Proteomes" id="UP000192674"/>
    </source>
</evidence>
<proteinExistence type="predicted"/>
<dbReference type="RefSeq" id="WP_084434617.1">
    <property type="nucleotide sequence ID" value="NZ_FWXV01000019.1"/>
</dbReference>
<dbReference type="EMBL" id="FWXV01000019">
    <property type="protein sequence ID" value="SMD26987.1"/>
    <property type="molecule type" value="Genomic_DNA"/>
</dbReference>
<reference evidence="5 6" key="1">
    <citation type="submission" date="2017-04" db="EMBL/GenBank/DDBJ databases">
        <authorList>
            <person name="Afonso C.L."/>
            <person name="Miller P.J."/>
            <person name="Scott M.A."/>
            <person name="Spackman E."/>
            <person name="Goraichik I."/>
            <person name="Dimitrov K.M."/>
            <person name="Suarez D.L."/>
            <person name="Swayne D.E."/>
        </authorList>
    </citation>
    <scope>NUCLEOTIDE SEQUENCE [LARGE SCALE GENOMIC DNA]</scope>
    <source>
        <strain evidence="5 6">DSM 43828</strain>
    </source>
</reference>
<protein>
    <submittedName>
        <fullName evidence="5">Helix-turn-helix domain-containing protein</fullName>
    </submittedName>
</protein>
<keyword evidence="1" id="KW-0805">Transcription regulation</keyword>
<organism evidence="5 6">
    <name type="scientific">Kibdelosporangium aridum</name>
    <dbReference type="NCBI Taxonomy" id="2030"/>
    <lineage>
        <taxon>Bacteria</taxon>
        <taxon>Bacillati</taxon>
        <taxon>Actinomycetota</taxon>
        <taxon>Actinomycetes</taxon>
        <taxon>Pseudonocardiales</taxon>
        <taxon>Pseudonocardiaceae</taxon>
        <taxon>Kibdelosporangium</taxon>
    </lineage>
</organism>
<gene>
    <name evidence="5" type="ORF">SAMN05661093_10576</name>
</gene>
<dbReference type="PANTHER" id="PTHR46796:SF15">
    <property type="entry name" value="BLL1074 PROTEIN"/>
    <property type="match status" value="1"/>
</dbReference>
<dbReference type="Gene3D" id="1.10.10.60">
    <property type="entry name" value="Homeodomain-like"/>
    <property type="match status" value="1"/>
</dbReference>
<evidence type="ECO:0000259" key="4">
    <source>
        <dbReference type="PROSITE" id="PS01124"/>
    </source>
</evidence>
<dbReference type="Proteomes" id="UP000192674">
    <property type="component" value="Unassembled WGS sequence"/>
</dbReference>
<dbReference type="InterPro" id="IPR046532">
    <property type="entry name" value="DUF6597"/>
</dbReference>
<name>A0A1Y5Y889_KIBAR</name>
<sequence length="290" mass="31508">MSEVDRGDWTRWPQSYRERLPVPQLSAHVSCVWLQEVAPDAEPYWFQAVPNGTVEVVCVLGGMPYVIGLQSGRTRELLTPGTVMVGVRFRPGAAAPVVRASAGDLVDLTVGYDDLWNPRAALRVGELVAAARSPQDAAAQLEAEVLRLVHAAAEPDPVVRAAVGLLTTGPVNAVHTLAAELYVSDSQLRRRFSTAVGCSPKVLQRTLRFWGFLALAQAGPRPRRSLTELAAVAGYADQAHLSREVVSITGVPPTELLAGLERTCGEHHDHTATYQPLLTDLFKRWHSSRS</sequence>
<keyword evidence="3" id="KW-0804">Transcription</keyword>
<keyword evidence="6" id="KW-1185">Reference proteome</keyword>
<dbReference type="PANTHER" id="PTHR46796">
    <property type="entry name" value="HTH-TYPE TRANSCRIPTIONAL ACTIVATOR RHAS-RELATED"/>
    <property type="match status" value="1"/>
</dbReference>